<dbReference type="PROSITE" id="PS50088">
    <property type="entry name" value="ANK_REPEAT"/>
    <property type="match status" value="2"/>
</dbReference>
<dbReference type="InterPro" id="IPR036770">
    <property type="entry name" value="Ankyrin_rpt-contain_sf"/>
</dbReference>
<dbReference type="PROSITE" id="PS50297">
    <property type="entry name" value="ANK_REP_REGION"/>
    <property type="match status" value="2"/>
</dbReference>
<organism evidence="4 5">
    <name type="scientific">Prorocentrum cordatum</name>
    <dbReference type="NCBI Taxonomy" id="2364126"/>
    <lineage>
        <taxon>Eukaryota</taxon>
        <taxon>Sar</taxon>
        <taxon>Alveolata</taxon>
        <taxon>Dinophyceae</taxon>
        <taxon>Prorocentrales</taxon>
        <taxon>Prorocentraceae</taxon>
        <taxon>Prorocentrum</taxon>
    </lineage>
</organism>
<dbReference type="PRINTS" id="PR01415">
    <property type="entry name" value="ANKYRIN"/>
</dbReference>
<proteinExistence type="predicted"/>
<reference evidence="4" key="1">
    <citation type="submission" date="2023-10" db="EMBL/GenBank/DDBJ databases">
        <authorList>
            <person name="Chen Y."/>
            <person name="Shah S."/>
            <person name="Dougan E. K."/>
            <person name="Thang M."/>
            <person name="Chan C."/>
        </authorList>
    </citation>
    <scope>NUCLEOTIDE SEQUENCE [LARGE SCALE GENOMIC DNA]</scope>
</reference>
<name>A0ABN9R628_9DINO</name>
<dbReference type="PANTHER" id="PTHR24201">
    <property type="entry name" value="ANK_REP_REGION DOMAIN-CONTAINING PROTEIN"/>
    <property type="match status" value="1"/>
</dbReference>
<dbReference type="InterPro" id="IPR002110">
    <property type="entry name" value="Ankyrin_rpt"/>
</dbReference>
<evidence type="ECO:0000256" key="2">
    <source>
        <dbReference type="ARBA" id="ARBA00023043"/>
    </source>
</evidence>
<dbReference type="Proteomes" id="UP001189429">
    <property type="component" value="Unassembled WGS sequence"/>
</dbReference>
<evidence type="ECO:0000256" key="1">
    <source>
        <dbReference type="ARBA" id="ARBA00022737"/>
    </source>
</evidence>
<gene>
    <name evidence="4" type="ORF">PCOR1329_LOCUS17911</name>
</gene>
<evidence type="ECO:0000313" key="4">
    <source>
        <dbReference type="EMBL" id="CAK0814258.1"/>
    </source>
</evidence>
<dbReference type="SUPFAM" id="SSF48403">
    <property type="entry name" value="Ankyrin repeat"/>
    <property type="match status" value="1"/>
</dbReference>
<keyword evidence="5" id="KW-1185">Reference proteome</keyword>
<comment type="caution">
    <text evidence="4">The sequence shown here is derived from an EMBL/GenBank/DDBJ whole genome shotgun (WGS) entry which is preliminary data.</text>
</comment>
<accession>A0ABN9R628</accession>
<evidence type="ECO:0000256" key="3">
    <source>
        <dbReference type="PROSITE-ProRule" id="PRU00023"/>
    </source>
</evidence>
<dbReference type="EMBL" id="CAUYUJ010005582">
    <property type="protein sequence ID" value="CAK0814258.1"/>
    <property type="molecule type" value="Genomic_DNA"/>
</dbReference>
<dbReference type="Pfam" id="PF12796">
    <property type="entry name" value="Ank_2"/>
    <property type="match status" value="1"/>
</dbReference>
<sequence>MMAHHFHVIDPEASDGVRSAVFEIPEATKPKIDVATKGPAPLLRAVGPVSLVCRVPEIVRVAERGDVGALLSLLQGGESPDAADDFGLTALHVAAKKGHAAVVGHLLEARADVNRRASGLRGETPAFYACKYGRAAVLCLLLRHGADPDLATTDGRVPSQLAREKGHHEVEAILLSVLRWSV</sequence>
<protein>
    <submittedName>
        <fullName evidence="4">Uncharacterized protein</fullName>
    </submittedName>
</protein>
<keyword evidence="1" id="KW-0677">Repeat</keyword>
<evidence type="ECO:0000313" key="5">
    <source>
        <dbReference type="Proteomes" id="UP001189429"/>
    </source>
</evidence>
<dbReference type="InterPro" id="IPR050776">
    <property type="entry name" value="Ank_Repeat/CDKN_Inhibitor"/>
</dbReference>
<keyword evidence="2 3" id="KW-0040">ANK repeat</keyword>
<dbReference type="Gene3D" id="1.25.40.20">
    <property type="entry name" value="Ankyrin repeat-containing domain"/>
    <property type="match status" value="1"/>
</dbReference>
<feature type="repeat" description="ANK" evidence="3">
    <location>
        <begin position="121"/>
        <end position="153"/>
    </location>
</feature>
<dbReference type="SMART" id="SM00248">
    <property type="entry name" value="ANK"/>
    <property type="match status" value="2"/>
</dbReference>
<feature type="repeat" description="ANK" evidence="3">
    <location>
        <begin position="86"/>
        <end position="118"/>
    </location>
</feature>